<accession>A0ABX1C1S8</accession>
<organism evidence="2 3">
    <name type="scientific">Streptomyces zingiberis</name>
    <dbReference type="NCBI Taxonomy" id="2053010"/>
    <lineage>
        <taxon>Bacteria</taxon>
        <taxon>Bacillati</taxon>
        <taxon>Actinomycetota</taxon>
        <taxon>Actinomycetes</taxon>
        <taxon>Kitasatosporales</taxon>
        <taxon>Streptomycetaceae</taxon>
        <taxon>Streptomyces</taxon>
    </lineage>
</organism>
<sequence>MAVRSGWQKSSYSGAEGPNCVEVARSAGGGLLLRESEAPEDVLVTSRAGMRGLIAAVKAGDFDRPGR</sequence>
<evidence type="ECO:0000313" key="2">
    <source>
        <dbReference type="EMBL" id="NJQ02538.1"/>
    </source>
</evidence>
<dbReference type="RefSeq" id="WP_168103166.1">
    <property type="nucleotide sequence ID" value="NZ_JAATEN010000015.1"/>
</dbReference>
<reference evidence="2 3" key="1">
    <citation type="submission" date="2020-03" db="EMBL/GenBank/DDBJ databases">
        <title>WGS of actinomycetes isolated from Thailand.</title>
        <authorList>
            <person name="Thawai C."/>
        </authorList>
    </citation>
    <scope>NUCLEOTIDE SEQUENCE [LARGE SCALE GENOMIC DNA]</scope>
    <source>
        <strain evidence="2 3">PLAI 1-29</strain>
    </source>
</reference>
<feature type="domain" description="DUF397" evidence="1">
    <location>
        <begin position="6"/>
        <end position="58"/>
    </location>
</feature>
<dbReference type="Pfam" id="PF04149">
    <property type="entry name" value="DUF397"/>
    <property type="match status" value="1"/>
</dbReference>
<protein>
    <submittedName>
        <fullName evidence="2">DUF397 domain-containing protein</fullName>
    </submittedName>
</protein>
<dbReference type="Proteomes" id="UP000695264">
    <property type="component" value="Unassembled WGS sequence"/>
</dbReference>
<evidence type="ECO:0000313" key="3">
    <source>
        <dbReference type="Proteomes" id="UP000695264"/>
    </source>
</evidence>
<dbReference type="EMBL" id="JAATEN010000015">
    <property type="protein sequence ID" value="NJQ02538.1"/>
    <property type="molecule type" value="Genomic_DNA"/>
</dbReference>
<gene>
    <name evidence="2" type="ORF">HCK00_18820</name>
</gene>
<dbReference type="InterPro" id="IPR007278">
    <property type="entry name" value="DUF397"/>
</dbReference>
<proteinExistence type="predicted"/>
<name>A0ABX1C1S8_9ACTN</name>
<evidence type="ECO:0000259" key="1">
    <source>
        <dbReference type="Pfam" id="PF04149"/>
    </source>
</evidence>
<keyword evidence="3" id="KW-1185">Reference proteome</keyword>
<comment type="caution">
    <text evidence="2">The sequence shown here is derived from an EMBL/GenBank/DDBJ whole genome shotgun (WGS) entry which is preliminary data.</text>
</comment>